<dbReference type="PANTHER" id="PTHR10357:SF213">
    <property type="entry name" value="ALPHA AMYLASE CATALYTIC REGION"/>
    <property type="match status" value="1"/>
</dbReference>
<dbReference type="InterPro" id="IPR045857">
    <property type="entry name" value="O16G_dom_2"/>
</dbReference>
<name>A0A9D2T6F3_9FIRM</name>
<dbReference type="GO" id="GO:0006012">
    <property type="term" value="P:galactose metabolic process"/>
    <property type="evidence" value="ECO:0007669"/>
    <property type="project" value="InterPro"/>
</dbReference>
<dbReference type="Proteomes" id="UP000823883">
    <property type="component" value="Unassembled WGS sequence"/>
</dbReference>
<dbReference type="InterPro" id="IPR044077">
    <property type="entry name" value="Amylosucrase"/>
</dbReference>
<organism evidence="2 3">
    <name type="scientific">Candidatus Lachnoclostridium pullistercoris</name>
    <dbReference type="NCBI Taxonomy" id="2838632"/>
    <lineage>
        <taxon>Bacteria</taxon>
        <taxon>Bacillati</taxon>
        <taxon>Bacillota</taxon>
        <taxon>Clostridia</taxon>
        <taxon>Lachnospirales</taxon>
        <taxon>Lachnospiraceae</taxon>
    </lineage>
</organism>
<evidence type="ECO:0000313" key="3">
    <source>
        <dbReference type="Proteomes" id="UP000823883"/>
    </source>
</evidence>
<reference evidence="2" key="2">
    <citation type="submission" date="2021-04" db="EMBL/GenBank/DDBJ databases">
        <authorList>
            <person name="Gilroy R."/>
        </authorList>
    </citation>
    <scope>NUCLEOTIDE SEQUENCE</scope>
    <source>
        <strain evidence="2">CHK183-5548</strain>
    </source>
</reference>
<feature type="domain" description="Glycosyl hydrolase family 13 catalytic" evidence="1">
    <location>
        <begin position="74"/>
        <end position="517"/>
    </location>
</feature>
<comment type="caution">
    <text evidence="2">The sequence shown here is derived from an EMBL/GenBank/DDBJ whole genome shotgun (WGS) entry which is preliminary data.</text>
</comment>
<reference evidence="2" key="1">
    <citation type="journal article" date="2021" name="PeerJ">
        <title>Extensive microbial diversity within the chicken gut microbiome revealed by metagenomics and culture.</title>
        <authorList>
            <person name="Gilroy R."/>
            <person name="Ravi A."/>
            <person name="Getino M."/>
            <person name="Pursley I."/>
            <person name="Horton D.L."/>
            <person name="Alikhan N.F."/>
            <person name="Baker D."/>
            <person name="Gharbi K."/>
            <person name="Hall N."/>
            <person name="Watson M."/>
            <person name="Adriaenssens E.M."/>
            <person name="Foster-Nyarko E."/>
            <person name="Jarju S."/>
            <person name="Secka A."/>
            <person name="Antonio M."/>
            <person name="Oren A."/>
            <person name="Chaudhuri R.R."/>
            <person name="La Ragione R."/>
            <person name="Hildebrand F."/>
            <person name="Pallen M.J."/>
        </authorList>
    </citation>
    <scope>NUCLEOTIDE SEQUENCE</scope>
    <source>
        <strain evidence="2">CHK183-5548</strain>
    </source>
</reference>
<dbReference type="Pfam" id="PF08533">
    <property type="entry name" value="Glyco_hydro_42C"/>
    <property type="match status" value="1"/>
</dbReference>
<gene>
    <name evidence="2" type="ORF">IAA04_01805</name>
</gene>
<dbReference type="AlphaFoldDB" id="A0A9D2T6F3"/>
<proteinExistence type="predicted"/>
<dbReference type="Pfam" id="PF00128">
    <property type="entry name" value="Alpha-amylase"/>
    <property type="match status" value="1"/>
</dbReference>
<dbReference type="GO" id="GO:0047669">
    <property type="term" value="F:amylosucrase activity"/>
    <property type="evidence" value="ECO:0007669"/>
    <property type="project" value="InterPro"/>
</dbReference>
<dbReference type="InterPro" id="IPR013739">
    <property type="entry name" value="Beta_galactosidase_C"/>
</dbReference>
<evidence type="ECO:0000259" key="1">
    <source>
        <dbReference type="SMART" id="SM00642"/>
    </source>
</evidence>
<dbReference type="InterPro" id="IPR006047">
    <property type="entry name" value="GH13_cat_dom"/>
</dbReference>
<dbReference type="Gene3D" id="1.10.1740.10">
    <property type="match status" value="1"/>
</dbReference>
<dbReference type="EMBL" id="DWWL01000008">
    <property type="protein sequence ID" value="HJC46770.1"/>
    <property type="molecule type" value="Genomic_DNA"/>
</dbReference>
<dbReference type="GO" id="GO:0004565">
    <property type="term" value="F:beta-galactosidase activity"/>
    <property type="evidence" value="ECO:0007669"/>
    <property type="project" value="InterPro"/>
</dbReference>
<protein>
    <submittedName>
        <fullName evidence="2">Beta-galactosidase C-terminal domain</fullName>
    </submittedName>
</protein>
<dbReference type="InterPro" id="IPR017853">
    <property type="entry name" value="GH"/>
</dbReference>
<dbReference type="SUPFAM" id="SSF51011">
    <property type="entry name" value="Glycosyl hydrolase domain"/>
    <property type="match status" value="1"/>
</dbReference>
<dbReference type="Gene3D" id="3.20.20.80">
    <property type="entry name" value="Glycosidases"/>
    <property type="match status" value="1"/>
</dbReference>
<dbReference type="SUPFAM" id="SSF51445">
    <property type="entry name" value="(Trans)glycosidases"/>
    <property type="match status" value="1"/>
</dbReference>
<sequence length="614" mass="70674">MERETVFKRRLSRHYDELKWLYCELYEGGIGMFEELVKTMEKRSRERDRKLKRLDKKREEDPDWYKRNDMVGMMMYTDAFAGTLKGVKEKLDYIEECGVRCLHLMPLLDSPAVNNDGGYAVSDFTKVKESLGTMEDLKDLAEECHRRTISVCLDFVMNHTSEEHEWARRARAGEKEYQDRYFFFDSYEIPAQYERTCPQVFPTTAPGNFTWLEDAKKYVMTTFYPYQWDLNYRNPVVFNTMVDYLLNLANHGIDVIRVDAVPYIWKELGTSCRNLPQVHTLVRMIRMICETVCPAVLLLGEVVMEPAKVVPYFGTVEKPECHMLYNVTTMASIWHTVATGKVSLLKHQMDVINGLPREYVFLNYLRCHDDIGWGLEYAWLRREHMEEVPHKRFLSDYFTGKWPGSMARGELYNDDPSSGDARLCGTTASLCGLEGALEAGDKDAEEKALSCDLMLHAFMMTLSGIPMLYSGDEIGQLNDYSYKNDPGKAADSRYVHRGKFHWDAAEKRKTAGTVQQRLFSGIGRLEKLRKSLPVFLNAASVRTSDTCDPAVLCLVRELDGEKLVALFNFSGEEKTARISEPGMYKDLLSEESLGGENVPMGPYGARWMLSEQRI</sequence>
<dbReference type="SMART" id="SM00642">
    <property type="entry name" value="Aamy"/>
    <property type="match status" value="1"/>
</dbReference>
<dbReference type="Gene3D" id="3.90.400.10">
    <property type="entry name" value="Oligo-1,6-glucosidase, Domain 2"/>
    <property type="match status" value="1"/>
</dbReference>
<dbReference type="CDD" id="cd11324">
    <property type="entry name" value="AmyAc_Amylosucrase"/>
    <property type="match status" value="1"/>
</dbReference>
<accession>A0A9D2T6F3</accession>
<dbReference type="PANTHER" id="PTHR10357">
    <property type="entry name" value="ALPHA-AMYLASE FAMILY MEMBER"/>
    <property type="match status" value="1"/>
</dbReference>
<evidence type="ECO:0000313" key="2">
    <source>
        <dbReference type="EMBL" id="HJC46770.1"/>
    </source>
</evidence>